<dbReference type="Pfam" id="PF13649">
    <property type="entry name" value="Methyltransf_25"/>
    <property type="match status" value="1"/>
</dbReference>
<dbReference type="InterPro" id="IPR029063">
    <property type="entry name" value="SAM-dependent_MTases_sf"/>
</dbReference>
<keyword evidence="2" id="KW-0489">Methyltransferase</keyword>
<evidence type="ECO:0000259" key="1">
    <source>
        <dbReference type="Pfam" id="PF13649"/>
    </source>
</evidence>
<dbReference type="RefSeq" id="WP_260904734.1">
    <property type="nucleotide sequence ID" value="NZ_JAOCZP010000005.1"/>
</dbReference>
<keyword evidence="3" id="KW-1185">Reference proteome</keyword>
<dbReference type="Proteomes" id="UP001320831">
    <property type="component" value="Unassembled WGS sequence"/>
</dbReference>
<dbReference type="InterPro" id="IPR041698">
    <property type="entry name" value="Methyltransf_25"/>
</dbReference>
<dbReference type="GO" id="GO:0008168">
    <property type="term" value="F:methyltransferase activity"/>
    <property type="evidence" value="ECO:0007669"/>
    <property type="project" value="UniProtKB-KW"/>
</dbReference>
<dbReference type="SUPFAM" id="SSF53335">
    <property type="entry name" value="S-adenosyl-L-methionine-dependent methyltransferases"/>
    <property type="match status" value="1"/>
</dbReference>
<reference evidence="2 3" key="1">
    <citation type="submission" date="2022-09" db="EMBL/GenBank/DDBJ databases">
        <title>Chelativorans salina sp. nov., a novel slightly halophilic bacterium isolated from a saline lake sediment enrichment.</title>
        <authorList>
            <person name="Gao L."/>
            <person name="Fang B.-Z."/>
            <person name="Li W.-J."/>
        </authorList>
    </citation>
    <scope>NUCLEOTIDE SEQUENCE [LARGE SCALE GENOMIC DNA]</scope>
    <source>
        <strain evidence="2 3">EGI FJ00035</strain>
    </source>
</reference>
<dbReference type="CDD" id="cd02440">
    <property type="entry name" value="AdoMet_MTases"/>
    <property type="match status" value="1"/>
</dbReference>
<keyword evidence="2" id="KW-0808">Transferase</keyword>
<evidence type="ECO:0000313" key="2">
    <source>
        <dbReference type="EMBL" id="MCT7376623.1"/>
    </source>
</evidence>
<gene>
    <name evidence="2" type="ORF">N5A92_16430</name>
</gene>
<dbReference type="GO" id="GO:0032259">
    <property type="term" value="P:methylation"/>
    <property type="evidence" value="ECO:0007669"/>
    <property type="project" value="UniProtKB-KW"/>
</dbReference>
<feature type="domain" description="Methyltransferase" evidence="1">
    <location>
        <begin position="48"/>
        <end position="136"/>
    </location>
</feature>
<dbReference type="Gene3D" id="3.40.50.150">
    <property type="entry name" value="Vaccinia Virus protein VP39"/>
    <property type="match status" value="1"/>
</dbReference>
<accession>A0ABT2LTC0</accession>
<dbReference type="EMBL" id="JAOCZP010000005">
    <property type="protein sequence ID" value="MCT7376623.1"/>
    <property type="molecule type" value="Genomic_DNA"/>
</dbReference>
<name>A0ABT2LTC0_9HYPH</name>
<sequence length="203" mass="22154">MSSTATDTVIDLYQEHAASWVESRGSDLVERSWLDAFLCAMPQDGREVLDIGCGTGRPIAGYLIAKGCHICGVDGAPALIDMARESFPDHLWITADMRDLPLLGRFHGLVAWHSFFHLTPQDQRPMFATFSRLSLPGATLLFTSGTTHGEAIGTFEGQPLYHGSLDSAEYCDLLRANGFEVVRHIENDPTCGGSKACRRPTGI</sequence>
<proteinExistence type="predicted"/>
<protein>
    <submittedName>
        <fullName evidence="2">Class I SAM-dependent methyltransferase</fullName>
    </submittedName>
</protein>
<organism evidence="2 3">
    <name type="scientific">Chelativorans salis</name>
    <dbReference type="NCBI Taxonomy" id="2978478"/>
    <lineage>
        <taxon>Bacteria</taxon>
        <taxon>Pseudomonadati</taxon>
        <taxon>Pseudomonadota</taxon>
        <taxon>Alphaproteobacteria</taxon>
        <taxon>Hyphomicrobiales</taxon>
        <taxon>Phyllobacteriaceae</taxon>
        <taxon>Chelativorans</taxon>
    </lineage>
</organism>
<evidence type="ECO:0000313" key="3">
    <source>
        <dbReference type="Proteomes" id="UP001320831"/>
    </source>
</evidence>
<comment type="caution">
    <text evidence="2">The sequence shown here is derived from an EMBL/GenBank/DDBJ whole genome shotgun (WGS) entry which is preliminary data.</text>
</comment>